<dbReference type="EMBL" id="BAABLX010000076">
    <property type="protein sequence ID" value="GAA4958397.1"/>
    <property type="molecule type" value="Genomic_DNA"/>
</dbReference>
<proteinExistence type="predicted"/>
<keyword evidence="2" id="KW-1185">Reference proteome</keyword>
<comment type="caution">
    <text evidence="1">The sequence shown here is derived from an EMBL/GenBank/DDBJ whole genome shotgun (WGS) entry which is preliminary data.</text>
</comment>
<dbReference type="AlphaFoldDB" id="A0AAV3U995"/>
<gene>
    <name evidence="1" type="ORF">GCM10025791_43810</name>
</gene>
<sequence>MVSSPYQANHGFKPPLLGWLFLCLQFPQPIPTTNQWGQIPLILARRVEKSNGSDPIDIF</sequence>
<accession>A0AAV3U995</accession>
<name>A0AAV3U995_9ALTE</name>
<reference evidence="2" key="1">
    <citation type="journal article" date="2019" name="Int. J. Syst. Evol. Microbiol.">
        <title>The Global Catalogue of Microorganisms (GCM) 10K type strain sequencing project: providing services to taxonomists for standard genome sequencing and annotation.</title>
        <authorList>
            <consortium name="The Broad Institute Genomics Platform"/>
            <consortium name="The Broad Institute Genome Sequencing Center for Infectious Disease"/>
            <person name="Wu L."/>
            <person name="Ma J."/>
        </authorList>
    </citation>
    <scope>NUCLEOTIDE SEQUENCE [LARGE SCALE GENOMIC DNA]</scope>
    <source>
        <strain evidence="2">JCM 19134</strain>
    </source>
</reference>
<evidence type="ECO:0000313" key="2">
    <source>
        <dbReference type="Proteomes" id="UP001409585"/>
    </source>
</evidence>
<organism evidence="1 2">
    <name type="scientific">Halioxenophilus aromaticivorans</name>
    <dbReference type="NCBI Taxonomy" id="1306992"/>
    <lineage>
        <taxon>Bacteria</taxon>
        <taxon>Pseudomonadati</taxon>
        <taxon>Pseudomonadota</taxon>
        <taxon>Gammaproteobacteria</taxon>
        <taxon>Alteromonadales</taxon>
        <taxon>Alteromonadaceae</taxon>
        <taxon>Halioxenophilus</taxon>
    </lineage>
</organism>
<dbReference type="RefSeq" id="WP_345427339.1">
    <property type="nucleotide sequence ID" value="NZ_BAABLX010000076.1"/>
</dbReference>
<dbReference type="Proteomes" id="UP001409585">
    <property type="component" value="Unassembled WGS sequence"/>
</dbReference>
<protein>
    <submittedName>
        <fullName evidence="1">Uncharacterized protein</fullName>
    </submittedName>
</protein>
<evidence type="ECO:0000313" key="1">
    <source>
        <dbReference type="EMBL" id="GAA4958397.1"/>
    </source>
</evidence>